<dbReference type="Proteomes" id="UP001289374">
    <property type="component" value="Unassembled WGS sequence"/>
</dbReference>
<dbReference type="PANTHER" id="PTHR47933">
    <property type="entry name" value="PENTATRICOPEPTIDE REPEAT-CONTAINING PROTEIN 1, MITOCHONDRIAL"/>
    <property type="match status" value="1"/>
</dbReference>
<comment type="caution">
    <text evidence="5">The sequence shown here is derived from an EMBL/GenBank/DDBJ whole genome shotgun (WGS) entry which is preliminary data.</text>
</comment>
<sequence length="360" mass="41313">MVTSLSSLFYVDVPLCFVFIWIVSINPQSQGFYIYRDNRFRFLDQGFVKHSPIRVSWVWPFSVQSNSIGSRLSLSTQVSVEEAADEVLNHILAAGEDHSVSREEVCLSYIRKLCAAGNLVAAAKIPQRLRGKHIFLGPRAYNCLLEAADMKNDIDMLSQVFKDLLVSCASVRFTSYLIVARALGKRNDPAMLLNFIRDVCEMDFPRIDVVLNRIIFALAKCGHVDNAMLVFDHMKSLKCKPDLFTYNTVLAILGRLGRVDDMLREFTFMKMVDLVPDIVTYNTVLNSLRKMGRSGNIEEALKVFDEMKYKQIRPSIHIYRALIFSLKRMGKMELALRFSTEMNKLFQDSVVPRDFQYKNR</sequence>
<comment type="similarity">
    <text evidence="1">Belongs to the PPR family. P subfamily.</text>
</comment>
<dbReference type="InterPro" id="IPR002885">
    <property type="entry name" value="PPR_rpt"/>
</dbReference>
<accession>A0AAE1XCK4</accession>
<keyword evidence="2" id="KW-0677">Repeat</keyword>
<evidence type="ECO:0000256" key="1">
    <source>
        <dbReference type="ARBA" id="ARBA00007626"/>
    </source>
</evidence>
<keyword evidence="4" id="KW-0472">Membrane</keyword>
<dbReference type="Gene3D" id="1.25.40.10">
    <property type="entry name" value="Tetratricopeptide repeat domain"/>
    <property type="match status" value="2"/>
</dbReference>
<reference evidence="5" key="2">
    <citation type="journal article" date="2024" name="Plant">
        <title>Genomic evolution and insights into agronomic trait innovations of Sesamum species.</title>
        <authorList>
            <person name="Miao H."/>
            <person name="Wang L."/>
            <person name="Qu L."/>
            <person name="Liu H."/>
            <person name="Sun Y."/>
            <person name="Le M."/>
            <person name="Wang Q."/>
            <person name="Wei S."/>
            <person name="Zheng Y."/>
            <person name="Lin W."/>
            <person name="Duan Y."/>
            <person name="Cao H."/>
            <person name="Xiong S."/>
            <person name="Wang X."/>
            <person name="Wei L."/>
            <person name="Li C."/>
            <person name="Ma Q."/>
            <person name="Ju M."/>
            <person name="Zhao R."/>
            <person name="Li G."/>
            <person name="Mu C."/>
            <person name="Tian Q."/>
            <person name="Mei H."/>
            <person name="Zhang T."/>
            <person name="Gao T."/>
            <person name="Zhang H."/>
        </authorList>
    </citation>
    <scope>NUCLEOTIDE SEQUENCE</scope>
    <source>
        <strain evidence="5">K16</strain>
    </source>
</reference>
<dbReference type="NCBIfam" id="TIGR00756">
    <property type="entry name" value="PPR"/>
    <property type="match status" value="3"/>
</dbReference>
<evidence type="ECO:0008006" key="7">
    <source>
        <dbReference type="Google" id="ProtNLM"/>
    </source>
</evidence>
<dbReference type="InterPro" id="IPR011990">
    <property type="entry name" value="TPR-like_helical_dom_sf"/>
</dbReference>
<dbReference type="PROSITE" id="PS51375">
    <property type="entry name" value="PPR"/>
    <property type="match status" value="3"/>
</dbReference>
<reference evidence="5" key="1">
    <citation type="submission" date="2020-06" db="EMBL/GenBank/DDBJ databases">
        <authorList>
            <person name="Li T."/>
            <person name="Hu X."/>
            <person name="Zhang T."/>
            <person name="Song X."/>
            <person name="Zhang H."/>
            <person name="Dai N."/>
            <person name="Sheng W."/>
            <person name="Hou X."/>
            <person name="Wei L."/>
        </authorList>
    </citation>
    <scope>NUCLEOTIDE SEQUENCE</scope>
    <source>
        <strain evidence="5">K16</strain>
        <tissue evidence="5">Leaf</tissue>
    </source>
</reference>
<keyword evidence="4" id="KW-0812">Transmembrane</keyword>
<dbReference type="InterPro" id="IPR051240">
    <property type="entry name" value="Mito_RNA-Proc/Resp"/>
</dbReference>
<organism evidence="5 6">
    <name type="scientific">Sesamum angolense</name>
    <dbReference type="NCBI Taxonomy" id="2727404"/>
    <lineage>
        <taxon>Eukaryota</taxon>
        <taxon>Viridiplantae</taxon>
        <taxon>Streptophyta</taxon>
        <taxon>Embryophyta</taxon>
        <taxon>Tracheophyta</taxon>
        <taxon>Spermatophyta</taxon>
        <taxon>Magnoliopsida</taxon>
        <taxon>eudicotyledons</taxon>
        <taxon>Gunneridae</taxon>
        <taxon>Pentapetalae</taxon>
        <taxon>asterids</taxon>
        <taxon>lamiids</taxon>
        <taxon>Lamiales</taxon>
        <taxon>Pedaliaceae</taxon>
        <taxon>Sesamum</taxon>
    </lineage>
</organism>
<dbReference type="GO" id="GO:0003729">
    <property type="term" value="F:mRNA binding"/>
    <property type="evidence" value="ECO:0007669"/>
    <property type="project" value="TreeGrafter"/>
</dbReference>
<evidence type="ECO:0000256" key="3">
    <source>
        <dbReference type="PROSITE-ProRule" id="PRU00708"/>
    </source>
</evidence>
<evidence type="ECO:0000313" key="6">
    <source>
        <dbReference type="Proteomes" id="UP001289374"/>
    </source>
</evidence>
<keyword evidence="6" id="KW-1185">Reference proteome</keyword>
<name>A0AAE1XCK4_9LAMI</name>
<dbReference type="EMBL" id="JACGWL010000001">
    <property type="protein sequence ID" value="KAK4409298.1"/>
    <property type="molecule type" value="Genomic_DNA"/>
</dbReference>
<dbReference type="Pfam" id="PF13041">
    <property type="entry name" value="PPR_2"/>
    <property type="match status" value="2"/>
</dbReference>
<dbReference type="PANTHER" id="PTHR47933:SF11">
    <property type="entry name" value="PENTATRICOPEPTIDE REPEAT-CONTAINING PROTEIN 2"/>
    <property type="match status" value="1"/>
</dbReference>
<proteinExistence type="inferred from homology"/>
<feature type="repeat" description="PPR" evidence="3">
    <location>
        <begin position="277"/>
        <end position="314"/>
    </location>
</feature>
<keyword evidence="4" id="KW-1133">Transmembrane helix</keyword>
<protein>
    <recommendedName>
        <fullName evidence="7">Pentatricopeptide repeat-containing protein</fullName>
    </recommendedName>
</protein>
<feature type="repeat" description="PPR" evidence="3">
    <location>
        <begin position="242"/>
        <end position="276"/>
    </location>
</feature>
<feature type="repeat" description="PPR" evidence="3">
    <location>
        <begin position="207"/>
        <end position="241"/>
    </location>
</feature>
<dbReference type="AlphaFoldDB" id="A0AAE1XCK4"/>
<evidence type="ECO:0000256" key="2">
    <source>
        <dbReference type="ARBA" id="ARBA00022737"/>
    </source>
</evidence>
<feature type="transmembrane region" description="Helical" evidence="4">
    <location>
        <begin position="7"/>
        <end position="25"/>
    </location>
</feature>
<evidence type="ECO:0000313" key="5">
    <source>
        <dbReference type="EMBL" id="KAK4409298.1"/>
    </source>
</evidence>
<gene>
    <name evidence="5" type="ORF">Sango_0002800</name>
</gene>
<evidence type="ECO:0000256" key="4">
    <source>
        <dbReference type="SAM" id="Phobius"/>
    </source>
</evidence>